<evidence type="ECO:0000313" key="1">
    <source>
        <dbReference type="EMBL" id="EQD80436.1"/>
    </source>
</evidence>
<name>T1C4N0_9ZZZZ</name>
<dbReference type="AlphaFoldDB" id="T1C4N0"/>
<gene>
    <name evidence="1" type="ORF">B1A_00893</name>
</gene>
<dbReference type="Gene3D" id="3.40.50.12370">
    <property type="match status" value="1"/>
</dbReference>
<accession>T1C4N0</accession>
<proteinExistence type="predicted"/>
<reference evidence="1" key="2">
    <citation type="journal article" date="2014" name="ISME J.">
        <title>Microbial stratification in low pH oxic and suboxic macroscopic growths along an acid mine drainage.</title>
        <authorList>
            <person name="Mendez-Garcia C."/>
            <person name="Mesa V."/>
            <person name="Sprenger R.R."/>
            <person name="Richter M."/>
            <person name="Diez M.S."/>
            <person name="Solano J."/>
            <person name="Bargiela R."/>
            <person name="Golyshina O.V."/>
            <person name="Manteca A."/>
            <person name="Ramos J.L."/>
            <person name="Gallego J.R."/>
            <person name="Llorente I."/>
            <person name="Martins Dos Santos V.A."/>
            <person name="Jensen O.N."/>
            <person name="Pelaez A.I."/>
            <person name="Sanchez J."/>
            <person name="Ferrer M."/>
        </authorList>
    </citation>
    <scope>NUCLEOTIDE SEQUENCE</scope>
</reference>
<sequence>MVIFSSGPRSNLSASLLGGIGDYVIKNSRATVVAITSRKNKIPYEKILLPVSESLNVRRSIYIAFLIAKISNAQVSILDLRKFDRKQTHGFKNLYDSQEEIMKEYPTVEFTKADGSSMKNLISEYTNSGNA</sequence>
<reference evidence="1" key="1">
    <citation type="submission" date="2013-08" db="EMBL/GenBank/DDBJ databases">
        <authorList>
            <person name="Mendez C."/>
            <person name="Richter M."/>
            <person name="Ferrer M."/>
            <person name="Sanchez J."/>
        </authorList>
    </citation>
    <scope>NUCLEOTIDE SEQUENCE</scope>
</reference>
<protein>
    <submittedName>
        <fullName evidence="1">Universal stress protein</fullName>
    </submittedName>
</protein>
<dbReference type="EMBL" id="AUZX01000678">
    <property type="protein sequence ID" value="EQD80436.1"/>
    <property type="molecule type" value="Genomic_DNA"/>
</dbReference>
<organism evidence="1">
    <name type="scientific">mine drainage metagenome</name>
    <dbReference type="NCBI Taxonomy" id="410659"/>
    <lineage>
        <taxon>unclassified sequences</taxon>
        <taxon>metagenomes</taxon>
        <taxon>ecological metagenomes</taxon>
    </lineage>
</organism>
<feature type="non-terminal residue" evidence="1">
    <location>
        <position position="131"/>
    </location>
</feature>
<comment type="caution">
    <text evidence="1">The sequence shown here is derived from an EMBL/GenBank/DDBJ whole genome shotgun (WGS) entry which is preliminary data.</text>
</comment>